<feature type="transmembrane region" description="Helical" evidence="1">
    <location>
        <begin position="29"/>
        <end position="55"/>
    </location>
</feature>
<dbReference type="Proteomes" id="UP000265715">
    <property type="component" value="Unassembled WGS sequence"/>
</dbReference>
<organism evidence="2 3">
    <name type="scientific">Calidithermus terrae</name>
    <dbReference type="NCBI Taxonomy" id="1408545"/>
    <lineage>
        <taxon>Bacteria</taxon>
        <taxon>Thermotogati</taxon>
        <taxon>Deinococcota</taxon>
        <taxon>Deinococci</taxon>
        <taxon>Thermales</taxon>
        <taxon>Thermaceae</taxon>
        <taxon>Calidithermus</taxon>
    </lineage>
</organism>
<name>A0A399EHR1_9DEIN</name>
<keyword evidence="3" id="KW-1185">Reference proteome</keyword>
<dbReference type="RefSeq" id="WP_119315900.1">
    <property type="nucleotide sequence ID" value="NZ_QXDL01000146.1"/>
</dbReference>
<proteinExistence type="predicted"/>
<keyword evidence="1" id="KW-1133">Transmembrane helix</keyword>
<accession>A0A399EHR1</accession>
<evidence type="ECO:0000313" key="3">
    <source>
        <dbReference type="Proteomes" id="UP000265715"/>
    </source>
</evidence>
<keyword evidence="1" id="KW-0472">Membrane</keyword>
<sequence>MTALADVVISTVELLEAQARKLRSDLRGLLLSVVLILVAGILLLGGLGWLVAAGYLQLRAWMDPAPAAALMGLLTLLTAGGMLWIAMRKR</sequence>
<dbReference type="AlphaFoldDB" id="A0A399EHR1"/>
<feature type="transmembrane region" description="Helical" evidence="1">
    <location>
        <begin position="67"/>
        <end position="87"/>
    </location>
</feature>
<reference evidence="2 3" key="1">
    <citation type="submission" date="2018-08" db="EMBL/GenBank/DDBJ databases">
        <title>Meiothermus terrae DSM 26712 genome sequencing project.</title>
        <authorList>
            <person name="Da Costa M.S."/>
            <person name="Albuquerque L."/>
            <person name="Raposo P."/>
            <person name="Froufe H.J.C."/>
            <person name="Barroso C.S."/>
            <person name="Egas C."/>
        </authorList>
    </citation>
    <scope>NUCLEOTIDE SEQUENCE [LARGE SCALE GENOMIC DNA]</scope>
    <source>
        <strain evidence="2 3">DSM 26712</strain>
    </source>
</reference>
<evidence type="ECO:0000256" key="1">
    <source>
        <dbReference type="SAM" id="Phobius"/>
    </source>
</evidence>
<comment type="caution">
    <text evidence="2">The sequence shown here is derived from an EMBL/GenBank/DDBJ whole genome shotgun (WGS) entry which is preliminary data.</text>
</comment>
<gene>
    <name evidence="2" type="ORF">Mterra_02925</name>
</gene>
<keyword evidence="1" id="KW-0812">Transmembrane</keyword>
<evidence type="ECO:0008006" key="4">
    <source>
        <dbReference type="Google" id="ProtNLM"/>
    </source>
</evidence>
<protein>
    <recommendedName>
        <fullName evidence="4">Holin-X, holin superfamily III</fullName>
    </recommendedName>
</protein>
<dbReference type="EMBL" id="QXDL01000146">
    <property type="protein sequence ID" value="RIH81852.1"/>
    <property type="molecule type" value="Genomic_DNA"/>
</dbReference>
<evidence type="ECO:0000313" key="2">
    <source>
        <dbReference type="EMBL" id="RIH81852.1"/>
    </source>
</evidence>